<reference evidence="1 2" key="1">
    <citation type="submission" date="2018-07" db="EMBL/GenBank/DDBJ databases">
        <title>A high quality draft genome assembly of the barn swallow (H. rustica rustica).</title>
        <authorList>
            <person name="Formenti G."/>
            <person name="Chiara M."/>
            <person name="Poveda L."/>
            <person name="Francoijs K.-J."/>
            <person name="Bonisoli-Alquati A."/>
            <person name="Canova L."/>
            <person name="Gianfranceschi L."/>
            <person name="Horner D.S."/>
            <person name="Saino N."/>
        </authorList>
    </citation>
    <scope>NUCLEOTIDE SEQUENCE [LARGE SCALE GENOMIC DNA]</scope>
    <source>
        <strain evidence="1">Chelidonia</strain>
        <tissue evidence="1">Blood</tissue>
    </source>
</reference>
<comment type="caution">
    <text evidence="1">The sequence shown here is derived from an EMBL/GenBank/DDBJ whole genome shotgun (WGS) entry which is preliminary data.</text>
</comment>
<evidence type="ECO:0000313" key="2">
    <source>
        <dbReference type="Proteomes" id="UP000269221"/>
    </source>
</evidence>
<keyword evidence="2" id="KW-1185">Reference proteome</keyword>
<dbReference type="EMBL" id="QRBI01000104">
    <property type="protein sequence ID" value="RMC14999.1"/>
    <property type="molecule type" value="Genomic_DNA"/>
</dbReference>
<gene>
    <name evidence="1" type="ORF">DUI87_07178</name>
</gene>
<evidence type="ECO:0000313" key="1">
    <source>
        <dbReference type="EMBL" id="RMC14999.1"/>
    </source>
</evidence>
<protein>
    <submittedName>
        <fullName evidence="1">Uncharacterized protein</fullName>
    </submittedName>
</protein>
<name>A0A3M0KP40_HIRRU</name>
<proteinExistence type="predicted"/>
<dbReference type="AlphaFoldDB" id="A0A3M0KP40"/>
<sequence>MEAHNEADINLQPLENFILQQVDAPEGDLAIWEPCSEVGFWENLRPHRGRRTLWTKFAVGTCDPMRYPTLEQSVPEELHPIEETCRGAVHEELQPV</sequence>
<organism evidence="1 2">
    <name type="scientific">Hirundo rustica rustica</name>
    <dbReference type="NCBI Taxonomy" id="333673"/>
    <lineage>
        <taxon>Eukaryota</taxon>
        <taxon>Metazoa</taxon>
        <taxon>Chordata</taxon>
        <taxon>Craniata</taxon>
        <taxon>Vertebrata</taxon>
        <taxon>Euteleostomi</taxon>
        <taxon>Archelosauria</taxon>
        <taxon>Archosauria</taxon>
        <taxon>Dinosauria</taxon>
        <taxon>Saurischia</taxon>
        <taxon>Theropoda</taxon>
        <taxon>Coelurosauria</taxon>
        <taxon>Aves</taxon>
        <taxon>Neognathae</taxon>
        <taxon>Neoaves</taxon>
        <taxon>Telluraves</taxon>
        <taxon>Australaves</taxon>
        <taxon>Passeriformes</taxon>
        <taxon>Sylvioidea</taxon>
        <taxon>Hirundinidae</taxon>
        <taxon>Hirundo</taxon>
    </lineage>
</organism>
<dbReference type="Proteomes" id="UP000269221">
    <property type="component" value="Unassembled WGS sequence"/>
</dbReference>
<accession>A0A3M0KP40</accession>